<comment type="caution">
    <text evidence="1">The sequence shown here is derived from an EMBL/GenBank/DDBJ whole genome shotgun (WGS) entry which is preliminary data.</text>
</comment>
<name>A0A512L610_9PROT</name>
<dbReference type="Proteomes" id="UP000321337">
    <property type="component" value="Unassembled WGS sequence"/>
</dbReference>
<organism evidence="1 2">
    <name type="scientific">Sulfuriferula plumbiphila</name>
    <dbReference type="NCBI Taxonomy" id="171865"/>
    <lineage>
        <taxon>Bacteria</taxon>
        <taxon>Pseudomonadati</taxon>
        <taxon>Pseudomonadota</taxon>
        <taxon>Betaproteobacteria</taxon>
        <taxon>Nitrosomonadales</taxon>
        <taxon>Sulfuricellaceae</taxon>
        <taxon>Sulfuriferula</taxon>
    </lineage>
</organism>
<sequence>MGSAQGLQGGLVAALTEDGIQIRYVQVAKWEQAEQSLHHGFGSARLAQSGLQGEVLVPESGASAYHLAAHQVQNRNQL</sequence>
<evidence type="ECO:0000313" key="2">
    <source>
        <dbReference type="Proteomes" id="UP000321337"/>
    </source>
</evidence>
<dbReference type="EMBL" id="BKAD01000009">
    <property type="protein sequence ID" value="GEP29913.1"/>
    <property type="molecule type" value="Genomic_DNA"/>
</dbReference>
<gene>
    <name evidence="1" type="ORF">TPL01_10510</name>
</gene>
<protein>
    <submittedName>
        <fullName evidence="1">Uncharacterized protein</fullName>
    </submittedName>
</protein>
<dbReference type="AlphaFoldDB" id="A0A512L610"/>
<evidence type="ECO:0000313" key="1">
    <source>
        <dbReference type="EMBL" id="GEP29913.1"/>
    </source>
</evidence>
<proteinExistence type="predicted"/>
<accession>A0A512L610</accession>
<keyword evidence="2" id="KW-1185">Reference proteome</keyword>
<reference evidence="1 2" key="1">
    <citation type="submission" date="2019-07" db="EMBL/GenBank/DDBJ databases">
        <title>Whole genome shotgun sequence of Thiobacillus plumbophilus NBRC 107929.</title>
        <authorList>
            <person name="Hosoyama A."/>
            <person name="Uohara A."/>
            <person name="Ohji S."/>
            <person name="Ichikawa N."/>
        </authorList>
    </citation>
    <scope>NUCLEOTIDE SEQUENCE [LARGE SCALE GENOMIC DNA]</scope>
    <source>
        <strain evidence="1 2">NBRC 107929</strain>
    </source>
</reference>